<dbReference type="GO" id="GO:0004799">
    <property type="term" value="F:thymidylate synthase activity"/>
    <property type="evidence" value="ECO:0007669"/>
    <property type="project" value="UniProtKB-UniRule"/>
</dbReference>
<feature type="domain" description="Thymidylate synthase/dCMP hydroxymethylase" evidence="5">
    <location>
        <begin position="12"/>
        <end position="298"/>
    </location>
</feature>
<keyword evidence="3" id="KW-0808">Transferase</keyword>
<dbReference type="PRINTS" id="PR00108">
    <property type="entry name" value="THYMDSNTHASE"/>
</dbReference>
<evidence type="ECO:0000259" key="5">
    <source>
        <dbReference type="Pfam" id="PF00303"/>
    </source>
</evidence>
<comment type="caution">
    <text evidence="6">The sequence shown here is derived from an EMBL/GenBank/DDBJ whole genome shotgun (WGS) entry which is preliminary data.</text>
</comment>
<dbReference type="InterPro" id="IPR045097">
    <property type="entry name" value="Thymidate_synth/dCMP_Mease"/>
</dbReference>
<name>A0A1G2UMJ8_9BACT</name>
<dbReference type="STRING" id="1802772.A3H60_00940"/>
<dbReference type="AlphaFoldDB" id="A0A1G2UMJ8"/>
<proteinExistence type="predicted"/>
<dbReference type="GO" id="GO:0006231">
    <property type="term" value="P:dTMP biosynthetic process"/>
    <property type="evidence" value="ECO:0007669"/>
    <property type="project" value="InterPro"/>
</dbReference>
<dbReference type="InterPro" id="IPR000398">
    <property type="entry name" value="Thymidylate_synthase"/>
</dbReference>
<dbReference type="EC" id="2.1.1.45" evidence="1 4"/>
<dbReference type="EMBL" id="MHWP01000011">
    <property type="protein sequence ID" value="OHB10626.1"/>
    <property type="molecule type" value="Genomic_DNA"/>
</dbReference>
<evidence type="ECO:0000256" key="3">
    <source>
        <dbReference type="ARBA" id="ARBA00022679"/>
    </source>
</evidence>
<protein>
    <recommendedName>
        <fullName evidence="1 4">Thymidylate synthase</fullName>
        <ecNumber evidence="1 4">2.1.1.45</ecNumber>
    </recommendedName>
</protein>
<accession>A0A1G2UMJ8</accession>
<dbReference type="InterPro" id="IPR023451">
    <property type="entry name" value="Thymidate_synth/dCMP_Mease_dom"/>
</dbReference>
<dbReference type="GO" id="GO:0032259">
    <property type="term" value="P:methylation"/>
    <property type="evidence" value="ECO:0007669"/>
    <property type="project" value="UniProtKB-KW"/>
</dbReference>
<sequence>MMKPVSERTPDNQYQRLLRDILEKGTRTPSQQGTDAITLMGPNPMHFRFDNGFPIINERNMSPKESERLPVTVWQQAIAEICAFINGVHTQEELEKFGCYWWKSWVTPEKCAKRGLETGDLGPGSYGVAFHDFPTVDGSTFNQFKHIAEQIIEEPQLRTHFVSPWIPQYIGRGKGKQQKVVVAPCHGWLHLRVIDNKLTLHMFQRSADVPVGVPSNMVQYGALLMMLAHVTSTEPYEYIHSFSDAHIYVNQQPAVETMLAREPRSLATMSLNQEKRDLFAFRKEDFTLSDYNPHPGIGSIPVAI</sequence>
<evidence type="ECO:0000256" key="2">
    <source>
        <dbReference type="ARBA" id="ARBA00022603"/>
    </source>
</evidence>
<dbReference type="CDD" id="cd00351">
    <property type="entry name" value="TS_Pyrimidine_HMase"/>
    <property type="match status" value="1"/>
</dbReference>
<keyword evidence="2" id="KW-0489">Methyltransferase</keyword>
<evidence type="ECO:0000313" key="6">
    <source>
        <dbReference type="EMBL" id="OHB10626.1"/>
    </source>
</evidence>
<dbReference type="Proteomes" id="UP000177202">
    <property type="component" value="Unassembled WGS sequence"/>
</dbReference>
<gene>
    <name evidence="6" type="ORF">A3H60_00940</name>
</gene>
<dbReference type="Pfam" id="PF00303">
    <property type="entry name" value="Thymidylat_synt"/>
    <property type="match status" value="1"/>
</dbReference>
<organism evidence="6 7">
    <name type="scientific">Candidatus Zambryskibacteria bacterium RIFCSPLOWO2_02_FULL_44_12b</name>
    <dbReference type="NCBI Taxonomy" id="1802772"/>
    <lineage>
        <taxon>Bacteria</taxon>
        <taxon>Candidatus Zambryskiibacteriota</taxon>
    </lineage>
</organism>
<evidence type="ECO:0000256" key="1">
    <source>
        <dbReference type="ARBA" id="ARBA00011947"/>
    </source>
</evidence>
<dbReference type="SUPFAM" id="SSF55831">
    <property type="entry name" value="Thymidylate synthase/dCMP hydroxymethylase"/>
    <property type="match status" value="1"/>
</dbReference>
<evidence type="ECO:0000256" key="4">
    <source>
        <dbReference type="NCBIfam" id="TIGR03284"/>
    </source>
</evidence>
<dbReference type="PANTHER" id="PTHR11548:SF1">
    <property type="entry name" value="THYMIDYLATE SYNTHASE 1"/>
    <property type="match status" value="1"/>
</dbReference>
<dbReference type="Gene3D" id="3.30.572.10">
    <property type="entry name" value="Thymidylate synthase/dCMP hydroxymethylase domain"/>
    <property type="match status" value="1"/>
</dbReference>
<reference evidence="6 7" key="1">
    <citation type="journal article" date="2016" name="Nat. Commun.">
        <title>Thousands of microbial genomes shed light on interconnected biogeochemical processes in an aquifer system.</title>
        <authorList>
            <person name="Anantharaman K."/>
            <person name="Brown C.T."/>
            <person name="Hug L.A."/>
            <person name="Sharon I."/>
            <person name="Castelle C.J."/>
            <person name="Probst A.J."/>
            <person name="Thomas B.C."/>
            <person name="Singh A."/>
            <person name="Wilkins M.J."/>
            <person name="Karaoz U."/>
            <person name="Brodie E.L."/>
            <person name="Williams K.H."/>
            <person name="Hubbard S.S."/>
            <person name="Banfield J.F."/>
        </authorList>
    </citation>
    <scope>NUCLEOTIDE SEQUENCE [LARGE SCALE GENOMIC DNA]</scope>
</reference>
<dbReference type="NCBIfam" id="TIGR03284">
    <property type="entry name" value="thym_sym"/>
    <property type="match status" value="1"/>
</dbReference>
<dbReference type="InterPro" id="IPR036926">
    <property type="entry name" value="Thymidate_synth/dCMP_Mease_sf"/>
</dbReference>
<dbReference type="GO" id="GO:0005829">
    <property type="term" value="C:cytosol"/>
    <property type="evidence" value="ECO:0007669"/>
    <property type="project" value="TreeGrafter"/>
</dbReference>
<dbReference type="PANTHER" id="PTHR11548">
    <property type="entry name" value="THYMIDYLATE SYNTHASE 1"/>
    <property type="match status" value="1"/>
</dbReference>
<evidence type="ECO:0000313" key="7">
    <source>
        <dbReference type="Proteomes" id="UP000177202"/>
    </source>
</evidence>